<organism evidence="18 19">
    <name type="scientific">Parahaliea maris</name>
    <dbReference type="NCBI Taxonomy" id="2716870"/>
    <lineage>
        <taxon>Bacteria</taxon>
        <taxon>Pseudomonadati</taxon>
        <taxon>Pseudomonadota</taxon>
        <taxon>Gammaproteobacteria</taxon>
        <taxon>Cellvibrionales</taxon>
        <taxon>Halieaceae</taxon>
        <taxon>Parahaliea</taxon>
    </lineage>
</organism>
<gene>
    <name evidence="18" type="ORF">FV139_08065</name>
</gene>
<keyword evidence="2 15" id="KW-0547">Nucleotide-binding</keyword>
<evidence type="ECO:0000256" key="4">
    <source>
        <dbReference type="ARBA" id="ARBA00022801"/>
    </source>
</evidence>
<evidence type="ECO:0000256" key="11">
    <source>
        <dbReference type="ARBA" id="ARBA00034617"/>
    </source>
</evidence>
<dbReference type="InterPro" id="IPR014016">
    <property type="entry name" value="UvrD-like_ATP-bd"/>
</dbReference>
<evidence type="ECO:0000256" key="7">
    <source>
        <dbReference type="ARBA" id="ARBA00022840"/>
    </source>
</evidence>
<evidence type="ECO:0000256" key="10">
    <source>
        <dbReference type="ARBA" id="ARBA00023235"/>
    </source>
</evidence>
<keyword evidence="8" id="KW-0238">DNA-binding</keyword>
<feature type="domain" description="UvrD-like helicase ATP-binding" evidence="16">
    <location>
        <begin position="2"/>
        <end position="486"/>
    </location>
</feature>
<keyword evidence="6" id="KW-0269">Exonuclease</keyword>
<dbReference type="PANTHER" id="PTHR11070:SF2">
    <property type="entry name" value="ATP-DEPENDENT DNA HELICASE SRS2"/>
    <property type="match status" value="1"/>
</dbReference>
<dbReference type="GO" id="GO:0004527">
    <property type="term" value="F:exonuclease activity"/>
    <property type="evidence" value="ECO:0007669"/>
    <property type="project" value="UniProtKB-KW"/>
</dbReference>
<accession>A0A5C9A986</accession>
<dbReference type="Pfam" id="PF12705">
    <property type="entry name" value="PDDEXK_1"/>
    <property type="match status" value="1"/>
</dbReference>
<dbReference type="InterPro" id="IPR000212">
    <property type="entry name" value="DNA_helicase_UvrD/REP"/>
</dbReference>
<evidence type="ECO:0000256" key="9">
    <source>
        <dbReference type="ARBA" id="ARBA00023204"/>
    </source>
</evidence>
<evidence type="ECO:0000256" key="14">
    <source>
        <dbReference type="ARBA" id="ARBA00048988"/>
    </source>
</evidence>
<proteinExistence type="predicted"/>
<dbReference type="PANTHER" id="PTHR11070">
    <property type="entry name" value="UVRD / RECB / PCRA DNA HELICASE FAMILY MEMBER"/>
    <property type="match status" value="1"/>
</dbReference>
<dbReference type="GO" id="GO:0000725">
    <property type="term" value="P:recombinational repair"/>
    <property type="evidence" value="ECO:0007669"/>
    <property type="project" value="TreeGrafter"/>
</dbReference>
<dbReference type="GO" id="GO:0043138">
    <property type="term" value="F:3'-5' DNA helicase activity"/>
    <property type="evidence" value="ECO:0007669"/>
    <property type="project" value="UniProtKB-EC"/>
</dbReference>
<evidence type="ECO:0000259" key="16">
    <source>
        <dbReference type="PROSITE" id="PS51198"/>
    </source>
</evidence>
<keyword evidence="5 15" id="KW-0347">Helicase</keyword>
<dbReference type="Pfam" id="PF00580">
    <property type="entry name" value="UvrD-helicase"/>
    <property type="match status" value="1"/>
</dbReference>
<evidence type="ECO:0000313" key="18">
    <source>
        <dbReference type="EMBL" id="TXS95811.1"/>
    </source>
</evidence>
<keyword evidence="9" id="KW-0234">DNA repair</keyword>
<keyword evidence="7 15" id="KW-0067">ATP-binding</keyword>
<dbReference type="PROSITE" id="PS51198">
    <property type="entry name" value="UVRD_HELICASE_ATP_BIND"/>
    <property type="match status" value="1"/>
</dbReference>
<evidence type="ECO:0000259" key="17">
    <source>
        <dbReference type="PROSITE" id="PS51217"/>
    </source>
</evidence>
<dbReference type="GO" id="GO:0033202">
    <property type="term" value="C:DNA helicase complex"/>
    <property type="evidence" value="ECO:0007669"/>
    <property type="project" value="TreeGrafter"/>
</dbReference>
<dbReference type="Gene3D" id="1.10.486.10">
    <property type="entry name" value="PCRA, domain 4"/>
    <property type="match status" value="1"/>
</dbReference>
<evidence type="ECO:0000256" key="1">
    <source>
        <dbReference type="ARBA" id="ARBA00022722"/>
    </source>
</evidence>
<evidence type="ECO:0000256" key="5">
    <source>
        <dbReference type="ARBA" id="ARBA00022806"/>
    </source>
</evidence>
<dbReference type="GO" id="GO:0005524">
    <property type="term" value="F:ATP binding"/>
    <property type="evidence" value="ECO:0007669"/>
    <property type="project" value="UniProtKB-UniRule"/>
</dbReference>
<dbReference type="AlphaFoldDB" id="A0A5C9A986"/>
<protein>
    <recommendedName>
        <fullName evidence="12">DNA 3'-5' helicase</fullName>
        <ecNumber evidence="12">5.6.2.4</ecNumber>
    </recommendedName>
    <alternativeName>
        <fullName evidence="13">DNA 3'-5' helicase II</fullName>
    </alternativeName>
</protein>
<comment type="caution">
    <text evidence="18">The sequence shown here is derived from an EMBL/GenBank/DDBJ whole genome shotgun (WGS) entry which is preliminary data.</text>
</comment>
<dbReference type="Gene3D" id="3.90.320.10">
    <property type="match status" value="1"/>
</dbReference>
<dbReference type="PROSITE" id="PS51217">
    <property type="entry name" value="UVRD_HELICASE_CTER"/>
    <property type="match status" value="1"/>
</dbReference>
<dbReference type="EMBL" id="VRZA01000002">
    <property type="protein sequence ID" value="TXS95811.1"/>
    <property type="molecule type" value="Genomic_DNA"/>
</dbReference>
<dbReference type="GO" id="GO:0003677">
    <property type="term" value="F:DNA binding"/>
    <property type="evidence" value="ECO:0007669"/>
    <property type="project" value="UniProtKB-KW"/>
</dbReference>
<dbReference type="InterPro" id="IPR011335">
    <property type="entry name" value="Restrct_endonuc-II-like"/>
</dbReference>
<feature type="domain" description="UvrD-like helicase C-terminal" evidence="17">
    <location>
        <begin position="498"/>
        <end position="767"/>
    </location>
</feature>
<dbReference type="InterPro" id="IPR014017">
    <property type="entry name" value="DNA_helicase_UvrD-like_C"/>
</dbReference>
<comment type="catalytic activity">
    <reaction evidence="11">
        <text>Couples ATP hydrolysis with the unwinding of duplex DNA by translocating in the 3'-5' direction.</text>
        <dbReference type="EC" id="5.6.2.4"/>
    </reaction>
</comment>
<evidence type="ECO:0000256" key="13">
    <source>
        <dbReference type="ARBA" id="ARBA00034923"/>
    </source>
</evidence>
<dbReference type="Pfam" id="PF13361">
    <property type="entry name" value="UvrD_C"/>
    <property type="match status" value="2"/>
</dbReference>
<keyword evidence="19" id="KW-1185">Reference proteome</keyword>
<evidence type="ECO:0000256" key="6">
    <source>
        <dbReference type="ARBA" id="ARBA00022839"/>
    </source>
</evidence>
<keyword evidence="1" id="KW-0540">Nuclease</keyword>
<dbReference type="SUPFAM" id="SSF52980">
    <property type="entry name" value="Restriction endonuclease-like"/>
    <property type="match status" value="1"/>
</dbReference>
<evidence type="ECO:0000256" key="2">
    <source>
        <dbReference type="ARBA" id="ARBA00022741"/>
    </source>
</evidence>
<dbReference type="SUPFAM" id="SSF52540">
    <property type="entry name" value="P-loop containing nucleoside triphosphate hydrolases"/>
    <property type="match status" value="1"/>
</dbReference>
<evidence type="ECO:0000256" key="8">
    <source>
        <dbReference type="ARBA" id="ARBA00023125"/>
    </source>
</evidence>
<evidence type="ECO:0000313" key="19">
    <source>
        <dbReference type="Proteomes" id="UP000321039"/>
    </source>
</evidence>
<dbReference type="Gene3D" id="3.40.50.300">
    <property type="entry name" value="P-loop containing nucleotide triphosphate hydrolases"/>
    <property type="match status" value="4"/>
</dbReference>
<dbReference type="InterPro" id="IPR027417">
    <property type="entry name" value="P-loop_NTPase"/>
</dbReference>
<name>A0A5C9A986_9GAMM</name>
<dbReference type="InterPro" id="IPR038726">
    <property type="entry name" value="PDDEXK_AddAB-type"/>
</dbReference>
<dbReference type="InterPro" id="IPR011604">
    <property type="entry name" value="PDDEXK-like_dom_sf"/>
</dbReference>
<sequence>MTVIDARERETALDPLSSFCVSAPAGSGKTELLIQRFLALLARVERPEQVLAITFTRKAAAEMRERVLQALNDAAAQTPITSAHQQRTRELALAALERDAAGHWELMANSARLSIRTIDGFCSGLTRQMPVLSSFGAQVSAVDDAGPLYAEAVAALFAMLETSHPVVEDLRPLMLHFDNHWDRLSDLLQSLLARREQWLTYLGVRADPAAAEQLLHQLLQAVVEDALAALHQRMGSFVGELYELQCFAASQLGDKEPAGAAGTRLEDLPLWQGLRKLLLTADGKQWRKRVDKRNGFPSGSGQAAEMKARIQGVLEALAEDDSLREALLDVALMPTPGEDSDSWRLVVHLTHVLPVLAAQLILVFQQHGQVDHTQVAQSALQALGDDDAPTDLALRLDYRIEHILVDEFQDTAINQYRLLQRLTRGWAEHNAATPERPRTFLIVGDGMQSIYGFRDANVGLFLQARDHGFNGVLPQYLELRANFRSEEGIVRWVNDTFAEVFPSEDNISRGEVSFSEAHAVKPAGQAEAVSVAVFHGDAAAAAEVEFVCESVAAALAADGEGSIAVLGRSRPQLQAFVSGLRERGIAFAAQDMDRLSRSPVILDLMSLVRALANRADRVAWAALLRSPLCGLALSDLHALLRADVVDEHADLLACAVAGAQSEALSATARGLLERFSGALLWAESQRDRLSQRAWVELLWLRLGGPATVSAAQTLSDAERFFELLEQGELEGRVLDVRWLATQLDRLYADAGGADARVQIMTLHKAKGLEFDHVFIPALGRGTAGDDRALFLWDEVSTAGGDSGFLLAADDHSESGEPGLYNYLASQRKRKRLLENTRLLYVGATRAVQRLVLTATLNEDSRSGGVKPPGSQSLLAAIWPAVADQAQVIEATSAGNETSNEQPMLPNLRRLRALPAGAPAVTRPPQPPGANVPLAARNQLDRYVGTVIHQNLEQLASQSPLPAGPGGEQEAFSRWALASLGLQGPALEKGIERVLSALVTTLADDSAGRWLLRSDHRASACELPLTRVDGEGEIRDIVIDRSFIDAQSGERWIVDYKSSVPGPGMSAEQFYQEEAERYLEQLSGYREALTSLGPEPVRCALYFTALGKLMELEAGR</sequence>
<reference evidence="18 19" key="1">
    <citation type="submission" date="2019-08" db="EMBL/GenBank/DDBJ databases">
        <title>Parahaliea maris sp. nov., isolated from the surface seawater.</title>
        <authorList>
            <person name="Liu Y."/>
        </authorList>
    </citation>
    <scope>NUCLEOTIDE SEQUENCE [LARGE SCALE GENOMIC DNA]</scope>
    <source>
        <strain evidence="18 19">HSLHS9</strain>
    </source>
</reference>
<evidence type="ECO:0000256" key="12">
    <source>
        <dbReference type="ARBA" id="ARBA00034808"/>
    </source>
</evidence>
<dbReference type="EC" id="5.6.2.4" evidence="12"/>
<dbReference type="Proteomes" id="UP000321039">
    <property type="component" value="Unassembled WGS sequence"/>
</dbReference>
<keyword evidence="10" id="KW-0413">Isomerase</keyword>
<dbReference type="GO" id="GO:0005829">
    <property type="term" value="C:cytosol"/>
    <property type="evidence" value="ECO:0007669"/>
    <property type="project" value="TreeGrafter"/>
</dbReference>
<keyword evidence="3" id="KW-0227">DNA damage</keyword>
<comment type="catalytic activity">
    <reaction evidence="14">
        <text>ATP + H2O = ADP + phosphate + H(+)</text>
        <dbReference type="Rhea" id="RHEA:13065"/>
        <dbReference type="ChEBI" id="CHEBI:15377"/>
        <dbReference type="ChEBI" id="CHEBI:15378"/>
        <dbReference type="ChEBI" id="CHEBI:30616"/>
        <dbReference type="ChEBI" id="CHEBI:43474"/>
        <dbReference type="ChEBI" id="CHEBI:456216"/>
        <dbReference type="EC" id="5.6.2.4"/>
    </reaction>
</comment>
<evidence type="ECO:0000256" key="3">
    <source>
        <dbReference type="ARBA" id="ARBA00022763"/>
    </source>
</evidence>
<keyword evidence="4 15" id="KW-0378">Hydrolase</keyword>
<dbReference type="RefSeq" id="WP_148067856.1">
    <property type="nucleotide sequence ID" value="NZ_VRZA01000002.1"/>
</dbReference>
<feature type="binding site" evidence="15">
    <location>
        <begin position="23"/>
        <end position="30"/>
    </location>
    <ligand>
        <name>ATP</name>
        <dbReference type="ChEBI" id="CHEBI:30616"/>
    </ligand>
</feature>
<evidence type="ECO:0000256" key="15">
    <source>
        <dbReference type="PROSITE-ProRule" id="PRU00560"/>
    </source>
</evidence>